<evidence type="ECO:0000313" key="1">
    <source>
        <dbReference type="EMBL" id="HGE78950.1"/>
    </source>
</evidence>
<dbReference type="AlphaFoldDB" id="A0A7V3RIN9"/>
<reference evidence="1" key="1">
    <citation type="journal article" date="2020" name="mSystems">
        <title>Genome- and Community-Level Interaction Insights into Carbon Utilization and Element Cycling Functions of Hydrothermarchaeota in Hydrothermal Sediment.</title>
        <authorList>
            <person name="Zhou Z."/>
            <person name="Liu Y."/>
            <person name="Xu W."/>
            <person name="Pan J."/>
            <person name="Luo Z.H."/>
            <person name="Li M."/>
        </authorList>
    </citation>
    <scope>NUCLEOTIDE SEQUENCE [LARGE SCALE GENOMIC DNA]</scope>
    <source>
        <strain evidence="1">SpSt-961</strain>
    </source>
</reference>
<sequence length="129" mass="15337">MLPFYRGRLTIKNFLNIILVMDMNKVFLTILIISNLIWAIQPVPKEEKLKKDDKPLIIFKNNYDFHKPEEPPVVMKERKEQKNDQFIDTDSNNVNDQRENDLLKIKRLKKKFKDIFKMKSGVEAPPKGH</sequence>
<protein>
    <submittedName>
        <fullName evidence="1">Uncharacterized protein</fullName>
    </submittedName>
</protein>
<comment type="caution">
    <text evidence="1">The sequence shown here is derived from an EMBL/GenBank/DDBJ whole genome shotgun (WGS) entry which is preliminary data.</text>
</comment>
<organism evidence="1">
    <name type="scientific">candidate division WOR-3 bacterium</name>
    <dbReference type="NCBI Taxonomy" id="2052148"/>
    <lineage>
        <taxon>Bacteria</taxon>
        <taxon>Bacteria division WOR-3</taxon>
    </lineage>
</organism>
<dbReference type="EMBL" id="DTOZ01000194">
    <property type="protein sequence ID" value="HGE78950.1"/>
    <property type="molecule type" value="Genomic_DNA"/>
</dbReference>
<proteinExistence type="predicted"/>
<gene>
    <name evidence="1" type="ORF">ENX68_08190</name>
</gene>
<accession>A0A7V3RIN9</accession>
<name>A0A7V3RIN9_UNCW3</name>